<evidence type="ECO:0008006" key="3">
    <source>
        <dbReference type="Google" id="ProtNLM"/>
    </source>
</evidence>
<gene>
    <name evidence="1" type="ORF">SNE35_03310</name>
</gene>
<protein>
    <recommendedName>
        <fullName evidence="3">DUF2846 domain-containing protein</fullName>
    </recommendedName>
</protein>
<evidence type="ECO:0000313" key="2">
    <source>
        <dbReference type="Proteomes" id="UP001285263"/>
    </source>
</evidence>
<reference evidence="1 2" key="1">
    <citation type="submission" date="2023-11" db="EMBL/GenBank/DDBJ databases">
        <title>Paucibacter sp. nov., isolated from fresh soil in Korea.</title>
        <authorList>
            <person name="Le N.T.T."/>
        </authorList>
    </citation>
    <scope>NUCLEOTIDE SEQUENCE [LARGE SCALE GENOMIC DNA]</scope>
    <source>
        <strain evidence="1 2">R3-3</strain>
    </source>
</reference>
<accession>A0ABU5DB63</accession>
<name>A0ABU5DB63_9BURK</name>
<proteinExistence type="predicted"/>
<sequence>MYFHQMSRIAIQWIGLFLTTLLGACSGTPVSPNASASDIGQKAIVLISVSHDQGAGNGANAIFYLDESRYPGRVVMKSIQDNLSIPVKSDFRDRRGHLYVLELEPGSHTIDGWQVASAGARISAPVEPLQFEVKRGEVLYLGNLHAKLVLGHGMLFGARSASNAMPVVVDRHEEDIALAEARVPAMKGQIRVALLSLGPLMPVGEASKRYDPVVIPKVPTK</sequence>
<comment type="caution">
    <text evidence="1">The sequence shown here is derived from an EMBL/GenBank/DDBJ whole genome shotgun (WGS) entry which is preliminary data.</text>
</comment>
<organism evidence="1 2">
    <name type="scientific">Roseateles agri</name>
    <dbReference type="NCBI Taxonomy" id="3098619"/>
    <lineage>
        <taxon>Bacteria</taxon>
        <taxon>Pseudomonadati</taxon>
        <taxon>Pseudomonadota</taxon>
        <taxon>Betaproteobacteria</taxon>
        <taxon>Burkholderiales</taxon>
        <taxon>Sphaerotilaceae</taxon>
        <taxon>Roseateles</taxon>
    </lineage>
</organism>
<dbReference type="Proteomes" id="UP001285263">
    <property type="component" value="Unassembled WGS sequence"/>
</dbReference>
<dbReference type="RefSeq" id="WP_320421406.1">
    <property type="nucleotide sequence ID" value="NZ_JAXCLA010000001.1"/>
</dbReference>
<dbReference type="EMBL" id="JAXCLA010000001">
    <property type="protein sequence ID" value="MDY0743513.1"/>
    <property type="molecule type" value="Genomic_DNA"/>
</dbReference>
<evidence type="ECO:0000313" key="1">
    <source>
        <dbReference type="EMBL" id="MDY0743513.1"/>
    </source>
</evidence>
<keyword evidence="2" id="KW-1185">Reference proteome</keyword>